<gene>
    <name evidence="1" type="ORF">KIH74_11185</name>
</gene>
<dbReference type="Proteomes" id="UP001197247">
    <property type="component" value="Unassembled WGS sequence"/>
</dbReference>
<reference evidence="1 2" key="1">
    <citation type="submission" date="2021-05" db="EMBL/GenBank/DDBJ databases">
        <title>Kineosporia and Streptomyces sp. nov. two new marine actinobacteria isolated from Coral.</title>
        <authorList>
            <person name="Buangrab K."/>
            <person name="Sutthacheep M."/>
            <person name="Yeemin T."/>
            <person name="Harunari E."/>
            <person name="Igarashi Y."/>
            <person name="Kanchanasin P."/>
            <person name="Tanasupawat S."/>
            <person name="Phongsopitanun W."/>
        </authorList>
    </citation>
    <scope>NUCLEOTIDE SEQUENCE [LARGE SCALE GENOMIC DNA]</scope>
    <source>
        <strain evidence="1 2">J2-2</strain>
    </source>
</reference>
<proteinExistence type="predicted"/>
<comment type="caution">
    <text evidence="1">The sequence shown here is derived from an EMBL/GenBank/DDBJ whole genome shotgun (WGS) entry which is preliminary data.</text>
</comment>
<organism evidence="1 2">
    <name type="scientific">Kineosporia corallincola</name>
    <dbReference type="NCBI Taxonomy" id="2835133"/>
    <lineage>
        <taxon>Bacteria</taxon>
        <taxon>Bacillati</taxon>
        <taxon>Actinomycetota</taxon>
        <taxon>Actinomycetes</taxon>
        <taxon>Kineosporiales</taxon>
        <taxon>Kineosporiaceae</taxon>
        <taxon>Kineosporia</taxon>
    </lineage>
</organism>
<dbReference type="RefSeq" id="WP_214155789.1">
    <property type="nucleotide sequence ID" value="NZ_JAHBAY010000004.1"/>
</dbReference>
<protein>
    <submittedName>
        <fullName evidence="1">Uncharacterized protein</fullName>
    </submittedName>
</protein>
<sequence>MCFTSALQPLQGAGTDAQCVGRVGERQLRARAVGEVGLPGRPELTSDRPELIHADGGPWERISLVDDEAVEREREVGVVPATGDVVRIRVAQRLDFDLLAEPIVTIVSPPRITLGEMFELNGAQALAVAEHLRTAARMVAEVEAETGPRATF</sequence>
<evidence type="ECO:0000313" key="2">
    <source>
        <dbReference type="Proteomes" id="UP001197247"/>
    </source>
</evidence>
<name>A0ABS5TEJ7_9ACTN</name>
<accession>A0ABS5TEJ7</accession>
<dbReference type="EMBL" id="JAHBAY010000004">
    <property type="protein sequence ID" value="MBT0769487.1"/>
    <property type="molecule type" value="Genomic_DNA"/>
</dbReference>
<keyword evidence="2" id="KW-1185">Reference proteome</keyword>
<evidence type="ECO:0000313" key="1">
    <source>
        <dbReference type="EMBL" id="MBT0769487.1"/>
    </source>
</evidence>